<accession>A0A0R2AR39</accession>
<keyword evidence="11" id="KW-1185">Reference proteome</keyword>
<dbReference type="Proteomes" id="UP000052012">
    <property type="component" value="Unassembled WGS sequence"/>
</dbReference>
<proteinExistence type="predicted"/>
<comment type="pathway">
    <text evidence="1 6">Cell wall biogenesis; peptidoglycan biosynthesis.</text>
</comment>
<reference evidence="10 11" key="1">
    <citation type="journal article" date="2015" name="Genome Announc.">
        <title>Expanding the biotechnology potential of lactobacilli through comparative genomics of 213 strains and associated genera.</title>
        <authorList>
            <person name="Sun Z."/>
            <person name="Harris H.M."/>
            <person name="McCann A."/>
            <person name="Guo C."/>
            <person name="Argimon S."/>
            <person name="Zhang W."/>
            <person name="Yang X."/>
            <person name="Jeffery I.B."/>
            <person name="Cooney J.C."/>
            <person name="Kagawa T.F."/>
            <person name="Liu W."/>
            <person name="Song Y."/>
            <person name="Salvetti E."/>
            <person name="Wrobel A."/>
            <person name="Rasinkangas P."/>
            <person name="Parkhill J."/>
            <person name="Rea M.C."/>
            <person name="O'Sullivan O."/>
            <person name="Ritari J."/>
            <person name="Douillard F.P."/>
            <person name="Paul Ross R."/>
            <person name="Yang R."/>
            <person name="Briner A.E."/>
            <person name="Felis G.E."/>
            <person name="de Vos W.M."/>
            <person name="Barrangou R."/>
            <person name="Klaenhammer T.R."/>
            <person name="Caufield P.W."/>
            <person name="Cui Y."/>
            <person name="Zhang H."/>
            <person name="O'Toole P.W."/>
        </authorList>
    </citation>
    <scope>NUCLEOTIDE SEQUENCE [LARGE SCALE GENOMIC DNA]</scope>
    <source>
        <strain evidence="10 11">DSM 23829</strain>
    </source>
</reference>
<feature type="chain" id="PRO_5039076237" evidence="8">
    <location>
        <begin position="29"/>
        <end position="199"/>
    </location>
</feature>
<dbReference type="UniPathway" id="UPA00219"/>
<dbReference type="AlphaFoldDB" id="A0A0R2AR39"/>
<keyword evidence="8" id="KW-0732">Signal</keyword>
<evidence type="ECO:0000256" key="4">
    <source>
        <dbReference type="ARBA" id="ARBA00022984"/>
    </source>
</evidence>
<evidence type="ECO:0000256" key="3">
    <source>
        <dbReference type="ARBA" id="ARBA00022960"/>
    </source>
</evidence>
<evidence type="ECO:0000256" key="1">
    <source>
        <dbReference type="ARBA" id="ARBA00004752"/>
    </source>
</evidence>
<comment type="caution">
    <text evidence="10">The sequence shown here is derived from an EMBL/GenBank/DDBJ whole genome shotgun (WGS) entry which is preliminary data.</text>
</comment>
<dbReference type="Pfam" id="PF03734">
    <property type="entry name" value="YkuD"/>
    <property type="match status" value="1"/>
</dbReference>
<dbReference type="InterPro" id="IPR005490">
    <property type="entry name" value="LD_TPept_cat_dom"/>
</dbReference>
<keyword evidence="2" id="KW-0808">Transferase</keyword>
<evidence type="ECO:0000313" key="10">
    <source>
        <dbReference type="EMBL" id="KRM69093.1"/>
    </source>
</evidence>
<dbReference type="PROSITE" id="PS52029">
    <property type="entry name" value="LD_TPASE"/>
    <property type="match status" value="1"/>
</dbReference>
<evidence type="ECO:0000256" key="2">
    <source>
        <dbReference type="ARBA" id="ARBA00022679"/>
    </source>
</evidence>
<dbReference type="GO" id="GO:0071555">
    <property type="term" value="P:cell wall organization"/>
    <property type="evidence" value="ECO:0007669"/>
    <property type="project" value="UniProtKB-UniRule"/>
</dbReference>
<dbReference type="OrthoDB" id="177750at2"/>
<dbReference type="STRING" id="1423781.FD06_GL000642"/>
<keyword evidence="4 6" id="KW-0573">Peptidoglycan synthesis</keyword>
<keyword evidence="3 6" id="KW-0133">Cell shape</keyword>
<evidence type="ECO:0000256" key="6">
    <source>
        <dbReference type="PROSITE-ProRule" id="PRU01373"/>
    </source>
</evidence>
<dbReference type="GO" id="GO:0018104">
    <property type="term" value="P:peptidoglycan-protein cross-linking"/>
    <property type="evidence" value="ECO:0007669"/>
    <property type="project" value="TreeGrafter"/>
</dbReference>
<dbReference type="EMBL" id="AYYQ01000008">
    <property type="protein sequence ID" value="KRM69093.1"/>
    <property type="molecule type" value="Genomic_DNA"/>
</dbReference>
<evidence type="ECO:0000256" key="8">
    <source>
        <dbReference type="SAM" id="SignalP"/>
    </source>
</evidence>
<evidence type="ECO:0000256" key="5">
    <source>
        <dbReference type="ARBA" id="ARBA00023316"/>
    </source>
</evidence>
<dbReference type="GO" id="GO:0016740">
    <property type="term" value="F:transferase activity"/>
    <property type="evidence" value="ECO:0007669"/>
    <property type="project" value="UniProtKB-KW"/>
</dbReference>
<feature type="domain" description="L,D-TPase catalytic" evidence="9">
    <location>
        <begin position="75"/>
        <end position="199"/>
    </location>
</feature>
<dbReference type="PANTHER" id="PTHR30582:SF2">
    <property type="entry name" value="L,D-TRANSPEPTIDASE YCIB-RELATED"/>
    <property type="match status" value="1"/>
</dbReference>
<evidence type="ECO:0000259" key="9">
    <source>
        <dbReference type="PROSITE" id="PS52029"/>
    </source>
</evidence>
<feature type="region of interest" description="Disordered" evidence="7">
    <location>
        <begin position="33"/>
        <end position="68"/>
    </location>
</feature>
<keyword evidence="5 6" id="KW-0961">Cell wall biogenesis/degradation</keyword>
<evidence type="ECO:0000256" key="7">
    <source>
        <dbReference type="SAM" id="MobiDB-lite"/>
    </source>
</evidence>
<dbReference type="Gene3D" id="2.40.440.10">
    <property type="entry name" value="L,D-transpeptidase catalytic domain-like"/>
    <property type="match status" value="1"/>
</dbReference>
<dbReference type="PANTHER" id="PTHR30582">
    <property type="entry name" value="L,D-TRANSPEPTIDASE"/>
    <property type="match status" value="1"/>
</dbReference>
<sequence>MRIKKVIVLKKKLLFLVWSFTLIMTLTACGSKANANSKSHGSDVKKTSSVQTTTINWKKPSENKPYPNMNVKKQNWLSVSISQQRVYVMSKQNKVLYTMNCSTGANNATPRGTYHIQAERGNHFYNAASKEGANYWTSWKDHGIYLFHSVPVDKHGKYVVSQAEELGKKANSHGCIRLSIADAKWVNQKVPFGTKVVIK</sequence>
<feature type="active site" description="Nucleophile" evidence="6">
    <location>
        <position position="175"/>
    </location>
</feature>
<protein>
    <submittedName>
        <fullName evidence="10">ErfK family cell surface protein</fullName>
    </submittedName>
</protein>
<dbReference type="PROSITE" id="PS51257">
    <property type="entry name" value="PROKAR_LIPOPROTEIN"/>
    <property type="match status" value="1"/>
</dbReference>
<feature type="compositionally biased region" description="Polar residues" evidence="7">
    <location>
        <begin position="47"/>
        <end position="56"/>
    </location>
</feature>
<evidence type="ECO:0000313" key="11">
    <source>
        <dbReference type="Proteomes" id="UP000052012"/>
    </source>
</evidence>
<feature type="signal peptide" evidence="8">
    <location>
        <begin position="1"/>
        <end position="28"/>
    </location>
</feature>
<dbReference type="CDD" id="cd16913">
    <property type="entry name" value="YkuD_like"/>
    <property type="match status" value="1"/>
</dbReference>
<dbReference type="RefSeq" id="WP_082605260.1">
    <property type="nucleotide sequence ID" value="NZ_AYYQ01000008.1"/>
</dbReference>
<name>A0A0R2AR39_9LACO</name>
<feature type="active site" description="Proton donor/acceptor" evidence="6">
    <location>
        <position position="148"/>
    </location>
</feature>
<dbReference type="SUPFAM" id="SSF141523">
    <property type="entry name" value="L,D-transpeptidase catalytic domain-like"/>
    <property type="match status" value="1"/>
</dbReference>
<dbReference type="GO" id="GO:0008360">
    <property type="term" value="P:regulation of cell shape"/>
    <property type="evidence" value="ECO:0007669"/>
    <property type="project" value="UniProtKB-UniRule"/>
</dbReference>
<dbReference type="InterPro" id="IPR038063">
    <property type="entry name" value="Transpep_catalytic_dom"/>
</dbReference>
<dbReference type="GO" id="GO:0005576">
    <property type="term" value="C:extracellular region"/>
    <property type="evidence" value="ECO:0007669"/>
    <property type="project" value="TreeGrafter"/>
</dbReference>
<gene>
    <name evidence="10" type="ORF">FD06_GL000642</name>
</gene>
<dbReference type="GO" id="GO:0071972">
    <property type="term" value="F:peptidoglycan L,D-transpeptidase activity"/>
    <property type="evidence" value="ECO:0007669"/>
    <property type="project" value="TreeGrafter"/>
</dbReference>
<organism evidence="10 11">
    <name type="scientific">Apilactobacillus ozensis DSM 23829 = JCM 17196</name>
    <dbReference type="NCBI Taxonomy" id="1423781"/>
    <lineage>
        <taxon>Bacteria</taxon>
        <taxon>Bacillati</taxon>
        <taxon>Bacillota</taxon>
        <taxon>Bacilli</taxon>
        <taxon>Lactobacillales</taxon>
        <taxon>Lactobacillaceae</taxon>
        <taxon>Apilactobacillus</taxon>
    </lineage>
</organism>
<dbReference type="InterPro" id="IPR050979">
    <property type="entry name" value="LD-transpeptidase"/>
</dbReference>
<dbReference type="PATRIC" id="fig|1423781.4.peg.656"/>